<keyword evidence="2" id="KW-0472">Membrane</keyword>
<comment type="caution">
    <text evidence="3">The sequence shown here is derived from an EMBL/GenBank/DDBJ whole genome shotgun (WGS) entry which is preliminary data.</text>
</comment>
<sequence length="292" mass="31519">MAAPTAILSTFGNKTALCFNVTCQCQPNNLERIKDKSRDCMDQCGLPVTTKEFHDKVDNGCSSALKGIHPTGILGWGEPLPHAANHVGAPNGSTVTGSTDSNLPSAESSTFSHVHDSPVNATAGIVAIVFFVLATIIIGATLFLLRHRVANLGFFHRWRRNGDEAAAAAVVVEKRTSLSVSTSVVELSPDRDSPVRELDVVSRIPLRALPGYDAYSLQQYPNALRINPDAIAELPGSSTFAQELQSRISFSFEMPSPTRLFPDNKFPFDDESETEDVSSPEESCPPYTESAV</sequence>
<keyword evidence="2" id="KW-1133">Transmembrane helix</keyword>
<organism evidence="3 4">
    <name type="scientific">Ophiocordyceps camponoti-rufipedis</name>
    <dbReference type="NCBI Taxonomy" id="2004952"/>
    <lineage>
        <taxon>Eukaryota</taxon>
        <taxon>Fungi</taxon>
        <taxon>Dikarya</taxon>
        <taxon>Ascomycota</taxon>
        <taxon>Pezizomycotina</taxon>
        <taxon>Sordariomycetes</taxon>
        <taxon>Hypocreomycetidae</taxon>
        <taxon>Hypocreales</taxon>
        <taxon>Ophiocordycipitaceae</taxon>
        <taxon>Ophiocordyceps</taxon>
    </lineage>
</organism>
<accession>A0A2C5XLC8</accession>
<dbReference type="AlphaFoldDB" id="A0A2C5XLC8"/>
<evidence type="ECO:0000256" key="2">
    <source>
        <dbReference type="SAM" id="Phobius"/>
    </source>
</evidence>
<proteinExistence type="predicted"/>
<dbReference type="OrthoDB" id="4927832at2759"/>
<evidence type="ECO:0000313" key="3">
    <source>
        <dbReference type="EMBL" id="PHH76099.1"/>
    </source>
</evidence>
<gene>
    <name evidence="3" type="ORF">CDD80_1829</name>
</gene>
<name>A0A2C5XLC8_9HYPO</name>
<feature type="region of interest" description="Disordered" evidence="1">
    <location>
        <begin position="255"/>
        <end position="292"/>
    </location>
</feature>
<keyword evidence="4" id="KW-1185">Reference proteome</keyword>
<reference evidence="3 4" key="1">
    <citation type="submission" date="2017-06" db="EMBL/GenBank/DDBJ databases">
        <title>Ant-infecting Ophiocordyceps genomes reveal a high diversity of potential behavioral manipulation genes and a possible major role for enterotoxins.</title>
        <authorList>
            <person name="De Bekker C."/>
            <person name="Evans H.C."/>
            <person name="Brachmann A."/>
            <person name="Hughes D.P."/>
        </authorList>
    </citation>
    <scope>NUCLEOTIDE SEQUENCE [LARGE SCALE GENOMIC DNA]</scope>
    <source>
        <strain evidence="3 4">Map16</strain>
    </source>
</reference>
<dbReference type="Proteomes" id="UP000226431">
    <property type="component" value="Unassembled WGS sequence"/>
</dbReference>
<keyword evidence="2" id="KW-0812">Transmembrane</keyword>
<feature type="transmembrane region" description="Helical" evidence="2">
    <location>
        <begin position="121"/>
        <end position="145"/>
    </location>
</feature>
<dbReference type="EMBL" id="NJES01000180">
    <property type="protein sequence ID" value="PHH76099.1"/>
    <property type="molecule type" value="Genomic_DNA"/>
</dbReference>
<feature type="compositionally biased region" description="Acidic residues" evidence="1">
    <location>
        <begin position="269"/>
        <end position="279"/>
    </location>
</feature>
<evidence type="ECO:0000313" key="4">
    <source>
        <dbReference type="Proteomes" id="UP000226431"/>
    </source>
</evidence>
<evidence type="ECO:0000256" key="1">
    <source>
        <dbReference type="SAM" id="MobiDB-lite"/>
    </source>
</evidence>
<feature type="region of interest" description="Disordered" evidence="1">
    <location>
        <begin position="88"/>
        <end position="111"/>
    </location>
</feature>
<feature type="compositionally biased region" description="Polar residues" evidence="1">
    <location>
        <begin position="91"/>
        <end position="111"/>
    </location>
</feature>
<protein>
    <submittedName>
        <fullName evidence="3">Uncharacterized protein</fullName>
    </submittedName>
</protein>